<gene>
    <name evidence="2" type="ORF">SAMN04489757_14919</name>
</gene>
<dbReference type="AlphaFoldDB" id="A0A1I5IPN5"/>
<keyword evidence="1" id="KW-0812">Transmembrane</keyword>
<sequence length="173" mass="20301">MKNEDCILVEELLPLYIEDLTSSQANVLIEEHLKNCITCNETFEKMKVNVHITTEPSKPNKKTLRYISCIKVWYLLCPLLAFAFLRFNLNIMLHLYEGILALFSLSCIVSEIYHRAAWWDRECVELQKETREDVKRKRGRFYTRPILLAIPSLLVIAMLELPGIINYISDYMV</sequence>
<feature type="transmembrane region" description="Helical" evidence="1">
    <location>
        <begin position="146"/>
        <end position="168"/>
    </location>
</feature>
<dbReference type="STRING" id="1527.SAMN04489757_14919"/>
<dbReference type="Proteomes" id="UP000198806">
    <property type="component" value="Unassembled WGS sequence"/>
</dbReference>
<organism evidence="2 3">
    <name type="scientific">Anaerocolumna aminovalerica</name>
    <dbReference type="NCBI Taxonomy" id="1527"/>
    <lineage>
        <taxon>Bacteria</taxon>
        <taxon>Bacillati</taxon>
        <taxon>Bacillota</taxon>
        <taxon>Clostridia</taxon>
        <taxon>Lachnospirales</taxon>
        <taxon>Lachnospiraceae</taxon>
        <taxon>Anaerocolumna</taxon>
    </lineage>
</organism>
<dbReference type="EMBL" id="FOWD01000049">
    <property type="protein sequence ID" value="SFO62477.1"/>
    <property type="molecule type" value="Genomic_DNA"/>
</dbReference>
<feature type="transmembrane region" description="Helical" evidence="1">
    <location>
        <begin position="66"/>
        <end position="85"/>
    </location>
</feature>
<feature type="transmembrane region" description="Helical" evidence="1">
    <location>
        <begin position="91"/>
        <end position="113"/>
    </location>
</feature>
<keyword evidence="1" id="KW-0472">Membrane</keyword>
<proteinExistence type="predicted"/>
<name>A0A1I5IPN5_9FIRM</name>
<protein>
    <recommendedName>
        <fullName evidence="4">Zinc-finger</fullName>
    </recommendedName>
</protein>
<dbReference type="OrthoDB" id="6194834at2"/>
<evidence type="ECO:0000313" key="2">
    <source>
        <dbReference type="EMBL" id="SFO62477.1"/>
    </source>
</evidence>
<keyword evidence="1" id="KW-1133">Transmembrane helix</keyword>
<keyword evidence="3" id="KW-1185">Reference proteome</keyword>
<accession>A0A1I5IPN5</accession>
<evidence type="ECO:0000313" key="3">
    <source>
        <dbReference type="Proteomes" id="UP000198806"/>
    </source>
</evidence>
<dbReference type="RefSeq" id="WP_091688753.1">
    <property type="nucleotide sequence ID" value="NZ_BAABFM010000029.1"/>
</dbReference>
<evidence type="ECO:0000256" key="1">
    <source>
        <dbReference type="SAM" id="Phobius"/>
    </source>
</evidence>
<reference evidence="2 3" key="1">
    <citation type="submission" date="2016-10" db="EMBL/GenBank/DDBJ databases">
        <authorList>
            <person name="de Groot N.N."/>
        </authorList>
    </citation>
    <scope>NUCLEOTIDE SEQUENCE [LARGE SCALE GENOMIC DNA]</scope>
    <source>
        <strain evidence="2 3">DSM 1283</strain>
    </source>
</reference>
<evidence type="ECO:0008006" key="4">
    <source>
        <dbReference type="Google" id="ProtNLM"/>
    </source>
</evidence>